<gene>
    <name evidence="1" type="ORF">CK820_G0033349</name>
</gene>
<feature type="non-terminal residue" evidence="1">
    <location>
        <position position="50"/>
    </location>
</feature>
<accession>A0A2J8L2U1</accession>
<proteinExistence type="predicted"/>
<dbReference type="Gene3D" id="3.30.200.20">
    <property type="entry name" value="Phosphorylase Kinase, domain 1"/>
    <property type="match status" value="1"/>
</dbReference>
<dbReference type="Proteomes" id="UP000236370">
    <property type="component" value="Unassembled WGS sequence"/>
</dbReference>
<dbReference type="AlphaFoldDB" id="A0A2J8L2U1"/>
<evidence type="ECO:0000313" key="1">
    <source>
        <dbReference type="EMBL" id="PNI41590.1"/>
    </source>
</evidence>
<sequence length="50" mass="5730">MSKSKVDNQFYSVEVGDSTFTVLKRYQNLKPIGSGAQGIVWEMQPQIYFL</sequence>
<comment type="caution">
    <text evidence="1">The sequence shown here is derived from an EMBL/GenBank/DDBJ whole genome shotgun (WGS) entry which is preliminary data.</text>
</comment>
<organism evidence="1 2">
    <name type="scientific">Pan troglodytes</name>
    <name type="common">Chimpanzee</name>
    <dbReference type="NCBI Taxonomy" id="9598"/>
    <lineage>
        <taxon>Eukaryota</taxon>
        <taxon>Metazoa</taxon>
        <taxon>Chordata</taxon>
        <taxon>Craniata</taxon>
        <taxon>Vertebrata</taxon>
        <taxon>Euteleostomi</taxon>
        <taxon>Mammalia</taxon>
        <taxon>Eutheria</taxon>
        <taxon>Euarchontoglires</taxon>
        <taxon>Primates</taxon>
        <taxon>Haplorrhini</taxon>
        <taxon>Catarrhini</taxon>
        <taxon>Hominidae</taxon>
        <taxon>Pan</taxon>
    </lineage>
</organism>
<protein>
    <submittedName>
        <fullName evidence="1">MAPK10 isoform 151</fullName>
    </submittedName>
</protein>
<dbReference type="EMBL" id="NBAG03000317">
    <property type="protein sequence ID" value="PNI41590.1"/>
    <property type="molecule type" value="Genomic_DNA"/>
</dbReference>
<reference evidence="1 2" key="1">
    <citation type="submission" date="2017-12" db="EMBL/GenBank/DDBJ databases">
        <title>High-resolution comparative analysis of great ape genomes.</title>
        <authorList>
            <person name="Pollen A."/>
            <person name="Hastie A."/>
            <person name="Hormozdiari F."/>
            <person name="Dougherty M."/>
            <person name="Liu R."/>
            <person name="Chaisson M."/>
            <person name="Hoppe E."/>
            <person name="Hill C."/>
            <person name="Pang A."/>
            <person name="Hillier L."/>
            <person name="Baker C."/>
            <person name="Armstrong J."/>
            <person name="Shendure J."/>
            <person name="Paten B."/>
            <person name="Wilson R."/>
            <person name="Chao H."/>
            <person name="Schneider V."/>
            <person name="Ventura M."/>
            <person name="Kronenberg Z."/>
            <person name="Murali S."/>
            <person name="Gordon D."/>
            <person name="Cantsilieris S."/>
            <person name="Munson K."/>
            <person name="Nelson B."/>
            <person name="Raja A."/>
            <person name="Underwood J."/>
            <person name="Diekhans M."/>
            <person name="Fiddes I."/>
            <person name="Haussler D."/>
            <person name="Eichler E."/>
        </authorList>
    </citation>
    <scope>NUCLEOTIDE SEQUENCE [LARGE SCALE GENOMIC DNA]</scope>
    <source>
        <strain evidence="1">Yerkes chimp pedigree #C0471</strain>
    </source>
</reference>
<name>A0A2J8L2U1_PANTR</name>
<evidence type="ECO:0000313" key="2">
    <source>
        <dbReference type="Proteomes" id="UP000236370"/>
    </source>
</evidence>